<keyword evidence="1" id="KW-0812">Transmembrane</keyword>
<dbReference type="RefSeq" id="WP_011322518.1">
    <property type="nucleotide sequence ID" value="NC_007426.1"/>
</dbReference>
<feature type="transmembrane region" description="Helical" evidence="1">
    <location>
        <begin position="12"/>
        <end position="33"/>
    </location>
</feature>
<keyword evidence="3" id="KW-1185">Reference proteome</keyword>
<proteinExistence type="predicted"/>
<dbReference type="EnsemblBacteria" id="CAI48884">
    <property type="protein sequence ID" value="CAI48884"/>
    <property type="gene ID" value="NP_1586A"/>
</dbReference>
<sequence>MYETVVDGGISLVAQYGLVVLLIAFVLEGALVGKLIPTRALFVAAALVVGSDAVGLAAVAAVAVVGATLGQAVLFVAVRRTDCSVESLPGPTDAAGGAVVGWFDRWGLPAVAVSNALPVARGSLTVPVAMTDESVLRFCGSSVLGSSVYAVGLVAVAAGLDVLFSLL</sequence>
<dbReference type="STRING" id="348780.NP_1586A"/>
<dbReference type="Proteomes" id="UP000002698">
    <property type="component" value="Chromosome"/>
</dbReference>
<gene>
    <name evidence="2" type="ordered locus">NP_1586A</name>
</gene>
<keyword evidence="1" id="KW-0472">Membrane</keyword>
<dbReference type="EMBL" id="CR936257">
    <property type="protein sequence ID" value="CAI48884.1"/>
    <property type="molecule type" value="Genomic_DNA"/>
</dbReference>
<organism evidence="2 3">
    <name type="scientific">Natronomonas pharaonis (strain ATCC 35678 / DSM 2160 / CIP 103997 / JCM 8858 / NBRC 14720 / NCIMB 2260 / Gabara)</name>
    <name type="common">Halobacterium pharaonis</name>
    <dbReference type="NCBI Taxonomy" id="348780"/>
    <lineage>
        <taxon>Archaea</taxon>
        <taxon>Methanobacteriati</taxon>
        <taxon>Methanobacteriota</taxon>
        <taxon>Stenosarchaea group</taxon>
        <taxon>Halobacteria</taxon>
        <taxon>Halobacteriales</taxon>
        <taxon>Natronomonadaceae</taxon>
        <taxon>Natronomonas</taxon>
    </lineage>
</organism>
<evidence type="ECO:0000313" key="3">
    <source>
        <dbReference type="Proteomes" id="UP000002698"/>
    </source>
</evidence>
<dbReference type="AlphaFoldDB" id="A0A1U7EV40"/>
<dbReference type="GeneID" id="3701193"/>
<protein>
    <submittedName>
        <fullName evidence="2">DedA family protein</fullName>
    </submittedName>
</protein>
<accession>A0A1U7EV40</accession>
<evidence type="ECO:0000313" key="2">
    <source>
        <dbReference type="EMBL" id="CAI48884.1"/>
    </source>
</evidence>
<dbReference type="KEGG" id="nph:NP_1586A"/>
<feature type="transmembrane region" description="Helical" evidence="1">
    <location>
        <begin position="40"/>
        <end position="65"/>
    </location>
</feature>
<feature type="transmembrane region" description="Helical" evidence="1">
    <location>
        <begin position="147"/>
        <end position="166"/>
    </location>
</feature>
<dbReference type="HOGENOM" id="CLU_1478870_0_0_2"/>
<reference evidence="2 3" key="1">
    <citation type="journal article" date="2005" name="Genome Res.">
        <title>Living with two extremes: conclusions from the genome sequence of Natronomonas pharaonis.</title>
        <authorList>
            <person name="Falb M."/>
            <person name="Pfeiffer F."/>
            <person name="Palm P."/>
            <person name="Rodewald K."/>
            <person name="Hickmann V."/>
            <person name="Tittor J."/>
            <person name="Oesterhelt D."/>
        </authorList>
    </citation>
    <scope>NUCLEOTIDE SEQUENCE [LARGE SCALE GENOMIC DNA]</scope>
    <source>
        <strain evidence="3">ATCC 35678 / DSM 2160 / CIP 103997 / JCM 8858 / NBRC 14720 / NCIMB 2260 / Gabara</strain>
    </source>
</reference>
<dbReference type="eggNOG" id="arCOG03117">
    <property type="taxonomic scope" value="Archaea"/>
</dbReference>
<dbReference type="OrthoDB" id="204088at2157"/>
<evidence type="ECO:0000256" key="1">
    <source>
        <dbReference type="SAM" id="Phobius"/>
    </source>
</evidence>
<keyword evidence="1" id="KW-1133">Transmembrane helix</keyword>
<name>A0A1U7EV40_NATPD</name>